<dbReference type="RefSeq" id="WP_344265872.1">
    <property type="nucleotide sequence ID" value="NZ_BAAAMJ010000070.1"/>
</dbReference>
<evidence type="ECO:0000256" key="2">
    <source>
        <dbReference type="ARBA" id="ARBA00022448"/>
    </source>
</evidence>
<reference evidence="7 8" key="1">
    <citation type="journal article" date="2019" name="Int. J. Syst. Evol. Microbiol.">
        <title>The Global Catalogue of Microorganisms (GCM) 10K type strain sequencing project: providing services to taxonomists for standard genome sequencing and annotation.</title>
        <authorList>
            <consortium name="The Broad Institute Genomics Platform"/>
            <consortium name="The Broad Institute Genome Sequencing Center for Infectious Disease"/>
            <person name="Wu L."/>
            <person name="Ma J."/>
        </authorList>
    </citation>
    <scope>NUCLEOTIDE SEQUENCE [LARGE SCALE GENOMIC DNA]</scope>
    <source>
        <strain evidence="7 8">JCM 13581</strain>
    </source>
</reference>
<evidence type="ECO:0000256" key="1">
    <source>
        <dbReference type="ARBA" id="ARBA00004141"/>
    </source>
</evidence>
<sequence>MDTWTLVVVVAAALFFTCTNGFRDASITVATSVSTRSLTPGIALLMAALMNFAGAFLGTGIARTVGERLVDPPDGLPGLLILLAALAGAMAWHVITWYVRLPAASTHALLGALAGAVVAGAGVVHWDALLTLVVLPLLAAPVAALLLAYLTMVGLLWAFRRANPHRAQRGFRIAQTVSAAGLSLGHGLQDAQKTMGVVVLALVVAGTEEQGASVPLWVRIACATALAAGTWAGGGRLVRTLGRRVIQLDPPRGHCAETAASAVLYTSSYLFQAPVSTTHVITSANMGVVATRRLSAVRWAVARSYVMSWLVTLPAAAAVAAVFSWLLRAVFV</sequence>
<evidence type="ECO:0000256" key="6">
    <source>
        <dbReference type="SAM" id="Phobius"/>
    </source>
</evidence>
<dbReference type="InterPro" id="IPR001204">
    <property type="entry name" value="Phos_transporter"/>
</dbReference>
<feature type="transmembrane region" description="Helical" evidence="6">
    <location>
        <begin position="305"/>
        <end position="327"/>
    </location>
</feature>
<name>A0ABN2PU38_9ACTN</name>
<keyword evidence="3 6" id="KW-0812">Transmembrane</keyword>
<comment type="caution">
    <text evidence="7">The sequence shown here is derived from an EMBL/GenBank/DDBJ whole genome shotgun (WGS) entry which is preliminary data.</text>
</comment>
<dbReference type="Pfam" id="PF01384">
    <property type="entry name" value="PHO4"/>
    <property type="match status" value="1"/>
</dbReference>
<feature type="transmembrane region" description="Helical" evidence="6">
    <location>
        <begin position="75"/>
        <end position="95"/>
    </location>
</feature>
<accession>A0ABN2PU38</accession>
<feature type="transmembrane region" description="Helical" evidence="6">
    <location>
        <begin position="107"/>
        <end position="126"/>
    </location>
</feature>
<dbReference type="Proteomes" id="UP001501303">
    <property type="component" value="Unassembled WGS sequence"/>
</dbReference>
<evidence type="ECO:0000256" key="5">
    <source>
        <dbReference type="ARBA" id="ARBA00023136"/>
    </source>
</evidence>
<evidence type="ECO:0000313" key="8">
    <source>
        <dbReference type="Proteomes" id="UP001501303"/>
    </source>
</evidence>
<evidence type="ECO:0000256" key="4">
    <source>
        <dbReference type="ARBA" id="ARBA00022989"/>
    </source>
</evidence>
<keyword evidence="4 6" id="KW-1133">Transmembrane helix</keyword>
<evidence type="ECO:0000256" key="3">
    <source>
        <dbReference type="ARBA" id="ARBA00022692"/>
    </source>
</evidence>
<dbReference type="PANTHER" id="PTHR11101">
    <property type="entry name" value="PHOSPHATE TRANSPORTER"/>
    <property type="match status" value="1"/>
</dbReference>
<feature type="transmembrane region" description="Helical" evidence="6">
    <location>
        <begin position="42"/>
        <end position="63"/>
    </location>
</feature>
<evidence type="ECO:0000313" key="7">
    <source>
        <dbReference type="EMBL" id="GAA1932894.1"/>
    </source>
</evidence>
<comment type="subcellular location">
    <subcellularLocation>
        <location evidence="1">Membrane</location>
        <topology evidence="1">Multi-pass membrane protein</topology>
    </subcellularLocation>
</comment>
<keyword evidence="2" id="KW-0813">Transport</keyword>
<organism evidence="7 8">
    <name type="scientific">Streptomyces sodiiphilus</name>
    <dbReference type="NCBI Taxonomy" id="226217"/>
    <lineage>
        <taxon>Bacteria</taxon>
        <taxon>Bacillati</taxon>
        <taxon>Actinomycetota</taxon>
        <taxon>Actinomycetes</taxon>
        <taxon>Kitasatosporales</taxon>
        <taxon>Streptomycetaceae</taxon>
        <taxon>Streptomyces</taxon>
    </lineage>
</organism>
<dbReference type="PANTHER" id="PTHR11101:SF80">
    <property type="entry name" value="PHOSPHATE TRANSPORTER"/>
    <property type="match status" value="1"/>
</dbReference>
<protein>
    <submittedName>
        <fullName evidence="7">Low-affinity phosphate transporter PitH</fullName>
    </submittedName>
</protein>
<keyword evidence="8" id="KW-1185">Reference proteome</keyword>
<proteinExistence type="predicted"/>
<feature type="transmembrane region" description="Helical" evidence="6">
    <location>
        <begin position="138"/>
        <end position="159"/>
    </location>
</feature>
<feature type="transmembrane region" description="Helical" evidence="6">
    <location>
        <begin position="6"/>
        <end position="22"/>
    </location>
</feature>
<keyword evidence="5 6" id="KW-0472">Membrane</keyword>
<dbReference type="EMBL" id="BAAAMJ010000070">
    <property type="protein sequence ID" value="GAA1932894.1"/>
    <property type="molecule type" value="Genomic_DNA"/>
</dbReference>
<gene>
    <name evidence="7" type="primary">pitH</name>
    <name evidence="7" type="ORF">GCM10009716_45070</name>
</gene>